<comment type="caution">
    <text evidence="1">The sequence shown here is derived from an EMBL/GenBank/DDBJ whole genome shotgun (WGS) entry which is preliminary data.</text>
</comment>
<keyword evidence="1" id="KW-0449">Lipoprotein</keyword>
<sequence>MWKWMIAFIGCIFLLQGCVSNDSGEIKKQEKQREVVTQGVNEQLLQAADSGKGKYHKKVD</sequence>
<evidence type="ECO:0000313" key="1">
    <source>
        <dbReference type="EMBL" id="MDQ0202001.1"/>
    </source>
</evidence>
<dbReference type="Proteomes" id="UP001224122">
    <property type="component" value="Unassembled WGS sequence"/>
</dbReference>
<organism evidence="1 2">
    <name type="scientific">Neobacillus ginsengisoli</name>
    <dbReference type="NCBI Taxonomy" id="904295"/>
    <lineage>
        <taxon>Bacteria</taxon>
        <taxon>Bacillati</taxon>
        <taxon>Bacillota</taxon>
        <taxon>Bacilli</taxon>
        <taxon>Bacillales</taxon>
        <taxon>Bacillaceae</taxon>
        <taxon>Neobacillus</taxon>
    </lineage>
</organism>
<gene>
    <name evidence="1" type="ORF">J2S10_005212</name>
</gene>
<keyword evidence="2" id="KW-1185">Reference proteome</keyword>
<dbReference type="PROSITE" id="PS51257">
    <property type="entry name" value="PROKAR_LIPOPROTEIN"/>
    <property type="match status" value="1"/>
</dbReference>
<proteinExistence type="predicted"/>
<evidence type="ECO:0000313" key="2">
    <source>
        <dbReference type="Proteomes" id="UP001224122"/>
    </source>
</evidence>
<name>A0ABT9Y2P9_9BACI</name>
<reference evidence="1 2" key="1">
    <citation type="submission" date="2023-07" db="EMBL/GenBank/DDBJ databases">
        <title>Genomic Encyclopedia of Type Strains, Phase IV (KMG-IV): sequencing the most valuable type-strain genomes for metagenomic binning, comparative biology and taxonomic classification.</title>
        <authorList>
            <person name="Goeker M."/>
        </authorList>
    </citation>
    <scope>NUCLEOTIDE SEQUENCE [LARGE SCALE GENOMIC DNA]</scope>
    <source>
        <strain evidence="1 2">DSM 27594</strain>
    </source>
</reference>
<accession>A0ABT9Y2P9</accession>
<dbReference type="EMBL" id="JAUSTW010000015">
    <property type="protein sequence ID" value="MDQ0202001.1"/>
    <property type="molecule type" value="Genomic_DNA"/>
</dbReference>
<protein>
    <submittedName>
        <fullName evidence="1">PBP1b-binding outer membrane lipoprotein LpoB</fullName>
    </submittedName>
</protein>